<comment type="subcellular location">
    <subcellularLocation>
        <location evidence="11">Cytoplasm</location>
    </subcellularLocation>
</comment>
<dbReference type="InterPro" id="IPR027417">
    <property type="entry name" value="P-loop_NTPase"/>
</dbReference>
<feature type="binding site" evidence="11">
    <location>
        <position position="140"/>
    </location>
    <ligand>
        <name>ATP</name>
        <dbReference type="ChEBI" id="CHEBI:30616"/>
    </ligand>
</feature>
<dbReference type="EMBL" id="WAGX01000003">
    <property type="protein sequence ID" value="KAB1440626.1"/>
    <property type="molecule type" value="Genomic_DNA"/>
</dbReference>
<dbReference type="GO" id="GO:0009423">
    <property type="term" value="P:chorismate biosynthetic process"/>
    <property type="evidence" value="ECO:0007669"/>
    <property type="project" value="UniProtKB-UniRule"/>
</dbReference>
<dbReference type="GO" id="GO:0008652">
    <property type="term" value="P:amino acid biosynthetic process"/>
    <property type="evidence" value="ECO:0007669"/>
    <property type="project" value="UniProtKB-KW"/>
</dbReference>
<evidence type="ECO:0000256" key="3">
    <source>
        <dbReference type="ARBA" id="ARBA00012154"/>
    </source>
</evidence>
<comment type="subunit">
    <text evidence="11">Monomer.</text>
</comment>
<dbReference type="GO" id="GO:0000287">
    <property type="term" value="F:magnesium ion binding"/>
    <property type="evidence" value="ECO:0007669"/>
    <property type="project" value="UniProtKB-UniRule"/>
</dbReference>
<keyword evidence="4 11" id="KW-0028">Amino-acid biosynthesis</keyword>
<keyword evidence="11" id="KW-0479">Metal-binding</keyword>
<feature type="binding site" evidence="11">
    <location>
        <begin position="34"/>
        <end position="39"/>
    </location>
    <ligand>
        <name>ATP</name>
        <dbReference type="ChEBI" id="CHEBI:30616"/>
    </ligand>
</feature>
<proteinExistence type="inferred from homology"/>
<feature type="binding site" evidence="11">
    <location>
        <position position="102"/>
    </location>
    <ligand>
        <name>substrate</name>
    </ligand>
</feature>
<evidence type="ECO:0000256" key="6">
    <source>
        <dbReference type="ARBA" id="ARBA00022741"/>
    </source>
</evidence>
<evidence type="ECO:0000256" key="11">
    <source>
        <dbReference type="HAMAP-Rule" id="MF_00109"/>
    </source>
</evidence>
<dbReference type="GO" id="GO:0004765">
    <property type="term" value="F:shikimate kinase activity"/>
    <property type="evidence" value="ECO:0007669"/>
    <property type="project" value="UniProtKB-UniRule"/>
</dbReference>
<dbReference type="InterPro" id="IPR023000">
    <property type="entry name" value="Shikimate_kinase_CS"/>
</dbReference>
<evidence type="ECO:0000256" key="7">
    <source>
        <dbReference type="ARBA" id="ARBA00022777"/>
    </source>
</evidence>
<organism evidence="12 13">
    <name type="scientific">Candidatus Galacturonatibacter soehngenii</name>
    <dbReference type="NCBI Taxonomy" id="2307010"/>
    <lineage>
        <taxon>Bacteria</taxon>
        <taxon>Bacillati</taxon>
        <taxon>Bacillota</taxon>
        <taxon>Clostridia</taxon>
        <taxon>Lachnospirales</taxon>
        <taxon>Lachnospiraceae</taxon>
        <taxon>Candidatus Galacturonatibacter</taxon>
    </lineage>
</organism>
<dbReference type="Proteomes" id="UP000461768">
    <property type="component" value="Unassembled WGS sequence"/>
</dbReference>
<evidence type="ECO:0000256" key="2">
    <source>
        <dbReference type="ARBA" id="ARBA00006997"/>
    </source>
</evidence>
<dbReference type="InterPro" id="IPR000623">
    <property type="entry name" value="Shikimate_kinase/TSH1"/>
</dbReference>
<comment type="cofactor">
    <cofactor evidence="11">
        <name>Mg(2+)</name>
        <dbReference type="ChEBI" id="CHEBI:18420"/>
    </cofactor>
    <text evidence="11">Binds 1 Mg(2+) ion per subunit.</text>
</comment>
<feature type="binding site" evidence="11">
    <location>
        <position position="56"/>
    </location>
    <ligand>
        <name>substrate</name>
    </ligand>
</feature>
<keyword evidence="6 11" id="KW-0547">Nucleotide-binding</keyword>
<comment type="similarity">
    <text evidence="2 11">Belongs to the shikimate kinase family.</text>
</comment>
<reference evidence="12 13" key="2">
    <citation type="submission" date="2020-02" db="EMBL/GenBank/DDBJ databases">
        <title>Candidatus Galacturonibacter soehngenii shows hetero-acetogenic catabolism of galacturonic acid but lacks a canonical carbon monoxide dehydrogenase/acetyl-CoA synthase complex.</title>
        <authorList>
            <person name="Diender M."/>
            <person name="Stouten G.R."/>
            <person name="Petersen J.F."/>
            <person name="Nielsen P.H."/>
            <person name="Dueholm M.S."/>
            <person name="Pronk J.T."/>
            <person name="Van Loosdrecht M.C.M."/>
        </authorList>
    </citation>
    <scope>NUCLEOTIDE SEQUENCE [LARGE SCALE GENOMIC DNA]</scope>
    <source>
        <strain evidence="12">GalUA</strain>
    </source>
</reference>
<evidence type="ECO:0000256" key="5">
    <source>
        <dbReference type="ARBA" id="ARBA00022679"/>
    </source>
</evidence>
<dbReference type="GO" id="GO:0005524">
    <property type="term" value="F:ATP binding"/>
    <property type="evidence" value="ECO:0007669"/>
    <property type="project" value="UniProtKB-UniRule"/>
</dbReference>
<evidence type="ECO:0000256" key="10">
    <source>
        <dbReference type="ARBA" id="ARBA00048567"/>
    </source>
</evidence>
<dbReference type="PANTHER" id="PTHR21087">
    <property type="entry name" value="SHIKIMATE KINASE"/>
    <property type="match status" value="1"/>
</dbReference>
<dbReference type="RefSeq" id="WP_151141304.1">
    <property type="nucleotide sequence ID" value="NZ_WAGX01000003.1"/>
</dbReference>
<evidence type="ECO:0000313" key="13">
    <source>
        <dbReference type="Proteomes" id="UP000461768"/>
    </source>
</evidence>
<dbReference type="UniPathway" id="UPA00053">
    <property type="reaction ID" value="UER00088"/>
</dbReference>
<dbReference type="InterPro" id="IPR031322">
    <property type="entry name" value="Shikimate/glucono_kinase"/>
</dbReference>
<reference evidence="12 13" key="1">
    <citation type="submission" date="2019-09" db="EMBL/GenBank/DDBJ databases">
        <authorList>
            <person name="Valk L.C."/>
        </authorList>
    </citation>
    <scope>NUCLEOTIDE SEQUENCE [LARGE SCALE GENOMIC DNA]</scope>
    <source>
        <strain evidence="12">GalUA</strain>
    </source>
</reference>
<accession>A0A7V7UDK3</accession>
<comment type="caution">
    <text evidence="11">Lacks conserved residue(s) required for the propagation of feature annotation.</text>
</comment>
<keyword evidence="8 11" id="KW-0067">ATP-binding</keyword>
<dbReference type="Gene3D" id="3.40.50.300">
    <property type="entry name" value="P-loop containing nucleotide triphosphate hydrolases"/>
    <property type="match status" value="1"/>
</dbReference>
<dbReference type="SUPFAM" id="SSF52540">
    <property type="entry name" value="P-loop containing nucleoside triphosphate hydrolases"/>
    <property type="match status" value="1"/>
</dbReference>
<keyword evidence="7 11" id="KW-0418">Kinase</keyword>
<keyword evidence="11" id="KW-0963">Cytoplasm</keyword>
<evidence type="ECO:0000313" key="12">
    <source>
        <dbReference type="EMBL" id="KAB1440626.1"/>
    </source>
</evidence>
<keyword evidence="9 11" id="KW-0057">Aromatic amino acid biosynthesis</keyword>
<dbReference type="PROSITE" id="PS01128">
    <property type="entry name" value="SHIKIMATE_KINASE"/>
    <property type="match status" value="1"/>
</dbReference>
<dbReference type="HAMAP" id="MF_00109">
    <property type="entry name" value="Shikimate_kinase"/>
    <property type="match status" value="1"/>
</dbReference>
<evidence type="ECO:0000256" key="9">
    <source>
        <dbReference type="ARBA" id="ARBA00023141"/>
    </source>
</evidence>
<dbReference type="OrthoDB" id="9800332at2"/>
<comment type="pathway">
    <text evidence="1 11">Metabolic intermediate biosynthesis; chorismate biosynthesis; chorismate from D-erythrose 4-phosphate and phosphoenolpyruvate: step 5/7.</text>
</comment>
<dbReference type="PRINTS" id="PR01100">
    <property type="entry name" value="SHIKIMTKNASE"/>
</dbReference>
<feature type="binding site" evidence="11">
    <location>
        <position position="159"/>
    </location>
    <ligand>
        <name>substrate</name>
    </ligand>
</feature>
<keyword evidence="11" id="KW-0460">Magnesium</keyword>
<protein>
    <recommendedName>
        <fullName evidence="3 11">Shikimate kinase</fullName>
        <shortName evidence="11">SK</shortName>
        <ecNumber evidence="3 11">2.7.1.71</ecNumber>
    </recommendedName>
</protein>
<dbReference type="EC" id="2.7.1.71" evidence="3 11"/>
<evidence type="ECO:0000256" key="8">
    <source>
        <dbReference type="ARBA" id="ARBA00022840"/>
    </source>
</evidence>
<evidence type="ECO:0000256" key="4">
    <source>
        <dbReference type="ARBA" id="ARBA00022605"/>
    </source>
</evidence>
<dbReference type="GO" id="GO:0009073">
    <property type="term" value="P:aromatic amino acid family biosynthetic process"/>
    <property type="evidence" value="ECO:0007669"/>
    <property type="project" value="UniProtKB-KW"/>
</dbReference>
<name>A0A7V7UDK3_9FIRM</name>
<dbReference type="AlphaFoldDB" id="A0A7V7UDK3"/>
<feature type="binding site" evidence="11">
    <location>
        <position position="80"/>
    </location>
    <ligand>
        <name>substrate</name>
    </ligand>
</feature>
<comment type="caution">
    <text evidence="12">The sequence shown here is derived from an EMBL/GenBank/DDBJ whole genome shotgun (WGS) entry which is preliminary data.</text>
</comment>
<feature type="binding site" evidence="11">
    <location>
        <position position="38"/>
    </location>
    <ligand>
        <name>Mg(2+)</name>
        <dbReference type="ChEBI" id="CHEBI:18420"/>
    </ligand>
</feature>
<dbReference type="CDD" id="cd00464">
    <property type="entry name" value="SK"/>
    <property type="match status" value="1"/>
</dbReference>
<dbReference type="GO" id="GO:0005829">
    <property type="term" value="C:cytosol"/>
    <property type="evidence" value="ECO:0007669"/>
    <property type="project" value="TreeGrafter"/>
</dbReference>
<sequence>MEKEARDIFADMEKEGRRVKDLITFHIMLIGFMGAGKSTVSSYLSKQLNMEEVDTDSLIVKKEGKKIPQIFEEKGEKYFRDCESSILIDLQKRNNLIVSCGGGIVLREENVWNMKKQGRIVLLTATPQTIYERVKDSKERPILNDNMNTEFIAQLMEKRQDKYLAAADIIVATDQKTVEQICDEIIEKLIRLEVKNQ</sequence>
<keyword evidence="13" id="KW-1185">Reference proteome</keyword>
<comment type="function">
    <text evidence="11">Catalyzes the specific phosphorylation of the 3-hydroxyl group of shikimic acid using ATP as a cosubstrate.</text>
</comment>
<dbReference type="Pfam" id="PF01202">
    <property type="entry name" value="SKI"/>
    <property type="match status" value="1"/>
</dbReference>
<gene>
    <name evidence="11" type="primary">aroK</name>
    <name evidence="12" type="ORF">F7O84_02010</name>
</gene>
<evidence type="ECO:0000256" key="1">
    <source>
        <dbReference type="ARBA" id="ARBA00004842"/>
    </source>
</evidence>
<comment type="catalytic activity">
    <reaction evidence="10 11">
        <text>shikimate + ATP = 3-phosphoshikimate + ADP + H(+)</text>
        <dbReference type="Rhea" id="RHEA:13121"/>
        <dbReference type="ChEBI" id="CHEBI:15378"/>
        <dbReference type="ChEBI" id="CHEBI:30616"/>
        <dbReference type="ChEBI" id="CHEBI:36208"/>
        <dbReference type="ChEBI" id="CHEBI:145989"/>
        <dbReference type="ChEBI" id="CHEBI:456216"/>
        <dbReference type="EC" id="2.7.1.71"/>
    </reaction>
</comment>
<dbReference type="PANTHER" id="PTHR21087:SF16">
    <property type="entry name" value="SHIKIMATE KINASE 1, CHLOROPLASTIC"/>
    <property type="match status" value="1"/>
</dbReference>
<keyword evidence="5 11" id="KW-0808">Transferase</keyword>